<feature type="domain" description="PseI/NeuA/B-like" evidence="1">
    <location>
        <begin position="1"/>
        <end position="111"/>
    </location>
</feature>
<dbReference type="Gene3D" id="3.20.20.70">
    <property type="entry name" value="Aldolase class I"/>
    <property type="match status" value="1"/>
</dbReference>
<gene>
    <name evidence="2" type="ORF">METZ01_LOCUS493861</name>
</gene>
<dbReference type="EMBL" id="UINC01215363">
    <property type="protein sequence ID" value="SVE41007.1"/>
    <property type="molecule type" value="Genomic_DNA"/>
</dbReference>
<dbReference type="GO" id="GO:0016051">
    <property type="term" value="P:carbohydrate biosynthetic process"/>
    <property type="evidence" value="ECO:0007669"/>
    <property type="project" value="InterPro"/>
</dbReference>
<dbReference type="PANTHER" id="PTHR42966">
    <property type="entry name" value="N-ACETYLNEURAMINATE SYNTHASE"/>
    <property type="match status" value="1"/>
</dbReference>
<accession>A0A383D8Y3</accession>
<dbReference type="AlphaFoldDB" id="A0A383D8Y3"/>
<dbReference type="InterPro" id="IPR051690">
    <property type="entry name" value="PseI-like"/>
</dbReference>
<organism evidence="2">
    <name type="scientific">marine metagenome</name>
    <dbReference type="NCBI Taxonomy" id="408172"/>
    <lineage>
        <taxon>unclassified sequences</taxon>
        <taxon>metagenomes</taxon>
        <taxon>ecological metagenomes</taxon>
    </lineage>
</organism>
<dbReference type="InterPro" id="IPR013785">
    <property type="entry name" value="Aldolase_TIM"/>
</dbReference>
<dbReference type="SUPFAM" id="SSF51569">
    <property type="entry name" value="Aldolase"/>
    <property type="match status" value="1"/>
</dbReference>
<dbReference type="Pfam" id="PF03102">
    <property type="entry name" value="NeuB"/>
    <property type="match status" value="1"/>
</dbReference>
<protein>
    <recommendedName>
        <fullName evidence="1">PseI/NeuA/B-like domain-containing protein</fullName>
    </recommendedName>
</protein>
<name>A0A383D8Y3_9ZZZZ</name>
<sequence>MIDIAADAGADLVKFQTFTAETLVTEIADKADYQKKLSKQGESQFEMIKKLELNRSSHKVLIQYCEKKNIQFLSTAFDHESIDLLAEMNIPFYKISSGEITNLPYLRHVGRM</sequence>
<evidence type="ECO:0000259" key="1">
    <source>
        <dbReference type="Pfam" id="PF03102"/>
    </source>
</evidence>
<dbReference type="PANTHER" id="PTHR42966:SF1">
    <property type="entry name" value="SIALIC ACID SYNTHASE"/>
    <property type="match status" value="1"/>
</dbReference>
<proteinExistence type="predicted"/>
<feature type="non-terminal residue" evidence="2">
    <location>
        <position position="112"/>
    </location>
</feature>
<reference evidence="2" key="1">
    <citation type="submission" date="2018-05" db="EMBL/GenBank/DDBJ databases">
        <authorList>
            <person name="Lanie J.A."/>
            <person name="Ng W.-L."/>
            <person name="Kazmierczak K.M."/>
            <person name="Andrzejewski T.M."/>
            <person name="Davidsen T.M."/>
            <person name="Wayne K.J."/>
            <person name="Tettelin H."/>
            <person name="Glass J.I."/>
            <person name="Rusch D."/>
            <person name="Podicherti R."/>
            <person name="Tsui H.-C.T."/>
            <person name="Winkler M.E."/>
        </authorList>
    </citation>
    <scope>NUCLEOTIDE SEQUENCE</scope>
</reference>
<evidence type="ECO:0000313" key="2">
    <source>
        <dbReference type="EMBL" id="SVE41007.1"/>
    </source>
</evidence>
<dbReference type="InterPro" id="IPR013132">
    <property type="entry name" value="PseI/NeuA/B-like_N"/>
</dbReference>
<dbReference type="GO" id="GO:0047444">
    <property type="term" value="F:N-acylneuraminate-9-phosphate synthase activity"/>
    <property type="evidence" value="ECO:0007669"/>
    <property type="project" value="TreeGrafter"/>
</dbReference>